<dbReference type="AlphaFoldDB" id="A0A2M7S4W8"/>
<name>A0A2M7S4W8_9BACT</name>
<accession>A0A2M7S4W8</accession>
<sequence length="72" mass="8013">FKPASLNQFPPDRYTSDCSPGILLIISAQKKNIKLKLRDEDPGSLLRLYIGVAGIKKKIGIIIFLKTGKWKG</sequence>
<proteinExistence type="predicted"/>
<reference evidence="2" key="1">
    <citation type="submission" date="2017-09" db="EMBL/GenBank/DDBJ databases">
        <title>Depth-based differentiation of microbial function through sediment-hosted aquifers and enrichment of novel symbionts in the deep terrestrial subsurface.</title>
        <authorList>
            <person name="Probst A.J."/>
            <person name="Ladd B."/>
            <person name="Jarett J.K."/>
            <person name="Geller-Mcgrath D.E."/>
            <person name="Sieber C.M.K."/>
            <person name="Emerson J.B."/>
            <person name="Anantharaman K."/>
            <person name="Thomas B.C."/>
            <person name="Malmstrom R."/>
            <person name="Stieglmeier M."/>
            <person name="Klingl A."/>
            <person name="Woyke T."/>
            <person name="Ryan C.M."/>
            <person name="Banfield J.F."/>
        </authorList>
    </citation>
    <scope>NUCLEOTIDE SEQUENCE [LARGE SCALE GENOMIC DNA]</scope>
</reference>
<feature type="non-terminal residue" evidence="1">
    <location>
        <position position="1"/>
    </location>
</feature>
<dbReference type="EMBL" id="PFMR01000349">
    <property type="protein sequence ID" value="PIZ14469.1"/>
    <property type="molecule type" value="Genomic_DNA"/>
</dbReference>
<comment type="caution">
    <text evidence="1">The sequence shown here is derived from an EMBL/GenBank/DDBJ whole genome shotgun (WGS) entry which is preliminary data.</text>
</comment>
<evidence type="ECO:0000313" key="2">
    <source>
        <dbReference type="Proteomes" id="UP000229307"/>
    </source>
</evidence>
<evidence type="ECO:0000313" key="1">
    <source>
        <dbReference type="EMBL" id="PIZ14469.1"/>
    </source>
</evidence>
<organism evidence="1 2">
    <name type="scientific">Candidatus Desantisbacteria bacterium CG_4_10_14_0_8_um_filter_48_22</name>
    <dbReference type="NCBI Taxonomy" id="1974543"/>
    <lineage>
        <taxon>Bacteria</taxon>
        <taxon>Candidatus Desantisiibacteriota</taxon>
    </lineage>
</organism>
<protein>
    <submittedName>
        <fullName evidence="1">Uncharacterized protein</fullName>
    </submittedName>
</protein>
<gene>
    <name evidence="1" type="ORF">COY52_12525</name>
</gene>
<dbReference type="Proteomes" id="UP000229307">
    <property type="component" value="Unassembled WGS sequence"/>
</dbReference>